<gene>
    <name evidence="7" type="ORF">C7R54_05575</name>
</gene>
<evidence type="ECO:0000256" key="4">
    <source>
        <dbReference type="ARBA" id="ARBA00022517"/>
    </source>
</evidence>
<dbReference type="EMBL" id="PYAL01000001">
    <property type="protein sequence ID" value="RXN93176.1"/>
    <property type="molecule type" value="Genomic_DNA"/>
</dbReference>
<accession>A0A4Q1HS50</accession>
<comment type="function">
    <text evidence="1">Plays a role in synthesis, processing and/or stability of 23S rRNA.</text>
</comment>
<sequence>MAKSGKGAASGAAAAGAQLAKVAVDDSKESSKESSKKPVGIIDAFEFVRLGKHAEGSLPLARMVRAMEGLPEQAGDVHWQVQGKHGAMNEPLLVLRVQASPVLICQRCMEPFAFPIDAEVALQLVRSESELDDSGYDGGDDEDDEEDGEPGYGAPAPEKVVGSQRFDVLSQVEDELILNIPYVPRHEVCPGAAGQAGEEKSEPVKRPSPFAVLEKLKHKD</sequence>
<dbReference type="OrthoDB" id="5297600at2"/>
<dbReference type="GO" id="GO:0042254">
    <property type="term" value="P:ribosome biogenesis"/>
    <property type="evidence" value="ECO:0007669"/>
    <property type="project" value="UniProtKB-KW"/>
</dbReference>
<evidence type="ECO:0000313" key="8">
    <source>
        <dbReference type="Proteomes" id="UP000290849"/>
    </source>
</evidence>
<evidence type="ECO:0000256" key="6">
    <source>
        <dbReference type="SAM" id="MobiDB-lite"/>
    </source>
</evidence>
<dbReference type="GO" id="GO:0005829">
    <property type="term" value="C:cytosol"/>
    <property type="evidence" value="ECO:0007669"/>
    <property type="project" value="TreeGrafter"/>
</dbReference>
<evidence type="ECO:0000313" key="7">
    <source>
        <dbReference type="EMBL" id="RXN93176.1"/>
    </source>
</evidence>
<dbReference type="Proteomes" id="UP000290849">
    <property type="component" value="Unassembled WGS sequence"/>
</dbReference>
<comment type="similarity">
    <text evidence="2">Belongs to the DUF177 domain family.</text>
</comment>
<evidence type="ECO:0000256" key="1">
    <source>
        <dbReference type="ARBA" id="ARBA00002868"/>
    </source>
</evidence>
<name>A0A4Q1HS50_9BURK</name>
<evidence type="ECO:0000256" key="5">
    <source>
        <dbReference type="ARBA" id="ARBA00031841"/>
    </source>
</evidence>
<comment type="caution">
    <text evidence="7">The sequence shown here is derived from an EMBL/GenBank/DDBJ whole genome shotgun (WGS) entry which is preliminary data.</text>
</comment>
<feature type="region of interest" description="Disordered" evidence="6">
    <location>
        <begin position="129"/>
        <end position="162"/>
    </location>
</feature>
<protein>
    <recommendedName>
        <fullName evidence="3">Large ribosomal RNA subunit accumulation protein YceD</fullName>
    </recommendedName>
    <alternativeName>
        <fullName evidence="5">23S rRNA accumulation protein YceD</fullName>
    </alternativeName>
</protein>
<dbReference type="PANTHER" id="PTHR38099:SF1">
    <property type="entry name" value="LARGE RIBOSOMAL RNA SUBUNIT ACCUMULATION PROTEIN YCED"/>
    <property type="match status" value="1"/>
</dbReference>
<dbReference type="AlphaFoldDB" id="A0A4Q1HS50"/>
<organism evidence="7 8">
    <name type="scientific">Achromobacter aloeverae</name>
    <dbReference type="NCBI Taxonomy" id="1750518"/>
    <lineage>
        <taxon>Bacteria</taxon>
        <taxon>Pseudomonadati</taxon>
        <taxon>Pseudomonadota</taxon>
        <taxon>Betaproteobacteria</taxon>
        <taxon>Burkholderiales</taxon>
        <taxon>Alcaligenaceae</taxon>
        <taxon>Achromobacter</taxon>
    </lineage>
</organism>
<keyword evidence="4" id="KW-0690">Ribosome biogenesis</keyword>
<dbReference type="InterPro" id="IPR003772">
    <property type="entry name" value="YceD"/>
</dbReference>
<evidence type="ECO:0000256" key="2">
    <source>
        <dbReference type="ARBA" id="ARBA00010740"/>
    </source>
</evidence>
<feature type="region of interest" description="Disordered" evidence="6">
    <location>
        <begin position="187"/>
        <end position="220"/>
    </location>
</feature>
<dbReference type="InterPro" id="IPR039255">
    <property type="entry name" value="YceD_bac"/>
</dbReference>
<feature type="compositionally biased region" description="Acidic residues" evidence="6">
    <location>
        <begin position="130"/>
        <end position="149"/>
    </location>
</feature>
<dbReference type="Pfam" id="PF02620">
    <property type="entry name" value="YceD"/>
    <property type="match status" value="1"/>
</dbReference>
<dbReference type="PANTHER" id="PTHR38099">
    <property type="entry name" value="LARGE RIBOSOMAL RNA SUBUNIT ACCUMULATION PROTEIN YCED"/>
    <property type="match status" value="1"/>
</dbReference>
<evidence type="ECO:0000256" key="3">
    <source>
        <dbReference type="ARBA" id="ARBA00015716"/>
    </source>
</evidence>
<reference evidence="7 8" key="1">
    <citation type="journal article" date="2017" name="Int. J. Syst. Evol. Microbiol.">
        <title>Achromobacter aloeverae sp. nov., isolated from the root of Aloe vera (L.) Burm.f.</title>
        <authorList>
            <person name="Kuncharoen N."/>
            <person name="Muramatsu Y."/>
            <person name="Shibata C."/>
            <person name="Kamakura Y."/>
            <person name="Nakagawa Y."/>
            <person name="Tanasupawat S."/>
        </authorList>
    </citation>
    <scope>NUCLEOTIDE SEQUENCE [LARGE SCALE GENOMIC DNA]</scope>
    <source>
        <strain evidence="7 8">AVA-1</strain>
    </source>
</reference>
<proteinExistence type="inferred from homology"/>
<keyword evidence="8" id="KW-1185">Reference proteome</keyword>
<dbReference type="RefSeq" id="WP_129149132.1">
    <property type="nucleotide sequence ID" value="NZ_JBHSDO010000006.1"/>
</dbReference>